<dbReference type="EMBL" id="JACIDU010000022">
    <property type="protein sequence ID" value="MBB4105519.1"/>
    <property type="molecule type" value="Genomic_DNA"/>
</dbReference>
<keyword evidence="3" id="KW-1185">Reference proteome</keyword>
<feature type="region of interest" description="Disordered" evidence="1">
    <location>
        <begin position="1"/>
        <end position="24"/>
    </location>
</feature>
<accession>A0A7W6P456</accession>
<evidence type="ECO:0000313" key="2">
    <source>
        <dbReference type="EMBL" id="MBB4105519.1"/>
    </source>
</evidence>
<evidence type="ECO:0000313" key="3">
    <source>
        <dbReference type="Proteomes" id="UP000584824"/>
    </source>
</evidence>
<evidence type="ECO:0000256" key="1">
    <source>
        <dbReference type="SAM" id="MobiDB-lite"/>
    </source>
</evidence>
<comment type="caution">
    <text evidence="2">The sequence shown here is derived from an EMBL/GenBank/DDBJ whole genome shotgun (WGS) entry which is preliminary data.</text>
</comment>
<protein>
    <submittedName>
        <fullName evidence="2">Uncharacterized protein</fullName>
    </submittedName>
</protein>
<sequence length="73" mass="7696">MVSGTCRRQAGLTGDRLGAAGSEIARDRPTAIFRSAGNGDDSTFDAVISHRRSPDRVAATRTTAVAMGAYRLQ</sequence>
<name>A0A7W6P456_9HYPH</name>
<proteinExistence type="predicted"/>
<dbReference type="AlphaFoldDB" id="A0A7W6P456"/>
<dbReference type="Proteomes" id="UP000584824">
    <property type="component" value="Unassembled WGS sequence"/>
</dbReference>
<gene>
    <name evidence="2" type="ORF">GGQ66_004106</name>
</gene>
<reference evidence="2 3" key="1">
    <citation type="submission" date="2020-08" db="EMBL/GenBank/DDBJ databases">
        <title>Genomic Encyclopedia of Type Strains, Phase IV (KMG-IV): sequencing the most valuable type-strain genomes for metagenomic binning, comparative biology and taxonomic classification.</title>
        <authorList>
            <person name="Goeker M."/>
        </authorList>
    </citation>
    <scope>NUCLEOTIDE SEQUENCE [LARGE SCALE GENOMIC DNA]</scope>
    <source>
        <strain evidence="2 3">DSM 26385</strain>
    </source>
</reference>
<organism evidence="2 3">
    <name type="scientific">Allorhizobium borbori</name>
    <dbReference type="NCBI Taxonomy" id="485907"/>
    <lineage>
        <taxon>Bacteria</taxon>
        <taxon>Pseudomonadati</taxon>
        <taxon>Pseudomonadota</taxon>
        <taxon>Alphaproteobacteria</taxon>
        <taxon>Hyphomicrobiales</taxon>
        <taxon>Rhizobiaceae</taxon>
        <taxon>Rhizobium/Agrobacterium group</taxon>
        <taxon>Allorhizobium</taxon>
    </lineage>
</organism>